<reference evidence="1" key="1">
    <citation type="journal article" date="2020" name="Stud. Mycol.">
        <title>101 Dothideomycetes genomes: a test case for predicting lifestyles and emergence of pathogens.</title>
        <authorList>
            <person name="Haridas S."/>
            <person name="Albert R."/>
            <person name="Binder M."/>
            <person name="Bloem J."/>
            <person name="Labutti K."/>
            <person name="Salamov A."/>
            <person name="Andreopoulos B."/>
            <person name="Baker S."/>
            <person name="Barry K."/>
            <person name="Bills G."/>
            <person name="Bluhm B."/>
            <person name="Cannon C."/>
            <person name="Castanera R."/>
            <person name="Culley D."/>
            <person name="Daum C."/>
            <person name="Ezra D."/>
            <person name="Gonzalez J."/>
            <person name="Henrissat B."/>
            <person name="Kuo A."/>
            <person name="Liang C."/>
            <person name="Lipzen A."/>
            <person name="Lutzoni F."/>
            <person name="Magnuson J."/>
            <person name="Mondo S."/>
            <person name="Nolan M."/>
            <person name="Ohm R."/>
            <person name="Pangilinan J."/>
            <person name="Park H.-J."/>
            <person name="Ramirez L."/>
            <person name="Alfaro M."/>
            <person name="Sun H."/>
            <person name="Tritt A."/>
            <person name="Yoshinaga Y."/>
            <person name="Zwiers L.-H."/>
            <person name="Turgeon B."/>
            <person name="Goodwin S."/>
            <person name="Spatafora J."/>
            <person name="Crous P."/>
            <person name="Grigoriev I."/>
        </authorList>
    </citation>
    <scope>NUCLEOTIDE SEQUENCE</scope>
    <source>
        <strain evidence="1">CBS 110217</strain>
    </source>
</reference>
<proteinExistence type="predicted"/>
<dbReference type="AlphaFoldDB" id="A0A9P4LFR5"/>
<name>A0A9P4LFR5_9PLEO</name>
<evidence type="ECO:0000313" key="1">
    <source>
        <dbReference type="EMBL" id="KAF2022529.1"/>
    </source>
</evidence>
<accession>A0A9P4LFR5</accession>
<comment type="caution">
    <text evidence="1">The sequence shown here is derived from an EMBL/GenBank/DDBJ whole genome shotgun (WGS) entry which is preliminary data.</text>
</comment>
<evidence type="ECO:0000313" key="2">
    <source>
        <dbReference type="Proteomes" id="UP000799777"/>
    </source>
</evidence>
<dbReference type="EMBL" id="ML978564">
    <property type="protein sequence ID" value="KAF2022529.1"/>
    <property type="molecule type" value="Genomic_DNA"/>
</dbReference>
<dbReference type="Proteomes" id="UP000799777">
    <property type="component" value="Unassembled WGS sequence"/>
</dbReference>
<gene>
    <name evidence="1" type="ORF">EK21DRAFT_119662</name>
</gene>
<dbReference type="OrthoDB" id="3791493at2759"/>
<keyword evidence="2" id="KW-1185">Reference proteome</keyword>
<organism evidence="1 2">
    <name type="scientific">Setomelanomma holmii</name>
    <dbReference type="NCBI Taxonomy" id="210430"/>
    <lineage>
        <taxon>Eukaryota</taxon>
        <taxon>Fungi</taxon>
        <taxon>Dikarya</taxon>
        <taxon>Ascomycota</taxon>
        <taxon>Pezizomycotina</taxon>
        <taxon>Dothideomycetes</taxon>
        <taxon>Pleosporomycetidae</taxon>
        <taxon>Pleosporales</taxon>
        <taxon>Pleosporineae</taxon>
        <taxon>Phaeosphaeriaceae</taxon>
        <taxon>Setomelanomma</taxon>
    </lineage>
</organism>
<sequence>MASALHLRKIEADGKNWKDWIKQLTNYAAADNAFKVLNGSTYPEYDSTDTKYTVSSGDRS</sequence>
<protein>
    <submittedName>
        <fullName evidence="1">Uncharacterized protein</fullName>
    </submittedName>
</protein>